<feature type="transmembrane region" description="Helical" evidence="7">
    <location>
        <begin position="237"/>
        <end position="254"/>
    </location>
</feature>
<dbReference type="Pfam" id="PF03253">
    <property type="entry name" value="UT"/>
    <property type="match status" value="1"/>
</dbReference>
<dbReference type="Proteomes" id="UP000829758">
    <property type="component" value="Chromosome"/>
</dbReference>
<dbReference type="Gene3D" id="1.10.3430.10">
    <property type="entry name" value="Ammonium transporter AmtB like domains"/>
    <property type="match status" value="1"/>
</dbReference>
<evidence type="ECO:0000256" key="3">
    <source>
        <dbReference type="ARBA" id="ARBA00022475"/>
    </source>
</evidence>
<gene>
    <name evidence="8" type="ORF">LJ755_03835</name>
    <name evidence="9" type="ORF">MUK71_06860</name>
</gene>
<feature type="transmembrane region" description="Helical" evidence="7">
    <location>
        <begin position="210"/>
        <end position="231"/>
    </location>
</feature>
<feature type="transmembrane region" description="Helical" evidence="7">
    <location>
        <begin position="133"/>
        <end position="152"/>
    </location>
</feature>
<protein>
    <submittedName>
        <fullName evidence="8">Urea transporter</fullName>
    </submittedName>
</protein>
<evidence type="ECO:0000313" key="8">
    <source>
        <dbReference type="EMBL" id="MCC3271859.1"/>
    </source>
</evidence>
<dbReference type="EMBL" id="CP094984">
    <property type="protein sequence ID" value="UON93316.1"/>
    <property type="molecule type" value="Genomic_DNA"/>
</dbReference>
<evidence type="ECO:0000313" key="11">
    <source>
        <dbReference type="Proteomes" id="UP001155145"/>
    </source>
</evidence>
<evidence type="ECO:0000313" key="10">
    <source>
        <dbReference type="Proteomes" id="UP000829758"/>
    </source>
</evidence>
<evidence type="ECO:0000256" key="2">
    <source>
        <dbReference type="ARBA" id="ARBA00005914"/>
    </source>
</evidence>
<comment type="subcellular location">
    <subcellularLocation>
        <location evidence="1">Cell membrane</location>
        <topology evidence="1">Multi-pass membrane protein</topology>
    </subcellularLocation>
</comment>
<evidence type="ECO:0000256" key="4">
    <source>
        <dbReference type="ARBA" id="ARBA00022692"/>
    </source>
</evidence>
<keyword evidence="10" id="KW-1185">Reference proteome</keyword>
<dbReference type="AlphaFoldDB" id="A0A9X1SAI0"/>
<keyword evidence="3" id="KW-1003">Cell membrane</keyword>
<dbReference type="InterPro" id="IPR029020">
    <property type="entry name" value="Ammonium/urea_transptr"/>
</dbReference>
<sequence>MSTAGAATPGPAISGTEWLRGWGQGLSQIFFQSNIYTALLFLAAFAVADWRMAVLVLIGCAGNMVGGRLLKADSPSVVSGMEGFCGALVGAATFSIMGGTQWAAYPIPLVGGILCAPVTWLVVALFTKTPLRVFSLPSTTAPFCIVATAILVSTEALHLPSAPSATIDSEPLAFARSLLTNVSEVVLINNVWSGALILLGLFVAGWKVGLAGLLGSVVGSLCALAMGEALTETANGLAGYSGVLTAIALAVVFLRSSAVSWVLAVIGTVVTAVVTVIMHDLNAPTYTWPYILTTWVFLVIAHYIPAAKRP</sequence>
<feature type="transmembrane region" description="Helical" evidence="7">
    <location>
        <begin position="185"/>
        <end position="203"/>
    </location>
</feature>
<feature type="transmembrane region" description="Helical" evidence="7">
    <location>
        <begin position="35"/>
        <end position="65"/>
    </location>
</feature>
<dbReference type="InterPro" id="IPR004937">
    <property type="entry name" value="Urea_transporter"/>
</dbReference>
<dbReference type="PANTHER" id="PTHR10464">
    <property type="entry name" value="UREA TRANSPORTER"/>
    <property type="match status" value="1"/>
</dbReference>
<feature type="transmembrane region" description="Helical" evidence="7">
    <location>
        <begin position="77"/>
        <end position="97"/>
    </location>
</feature>
<reference evidence="8" key="1">
    <citation type="submission" date="2021-10" db="EMBL/GenBank/DDBJ databases">
        <title>Novel species in genus Arthrobacter.</title>
        <authorList>
            <person name="Liu Y."/>
        </authorList>
    </citation>
    <scope>NUCLEOTIDE SEQUENCE</scope>
    <source>
        <strain evidence="8">Zg-Y462</strain>
        <strain evidence="10">zg-Y462</strain>
    </source>
</reference>
<name>A0A9X1SAI0_9MICC</name>
<dbReference type="PANTHER" id="PTHR10464:SF4">
    <property type="entry name" value="UREA TRANSPORTER"/>
    <property type="match status" value="1"/>
</dbReference>
<evidence type="ECO:0000256" key="6">
    <source>
        <dbReference type="ARBA" id="ARBA00023136"/>
    </source>
</evidence>
<feature type="transmembrane region" description="Helical" evidence="7">
    <location>
        <begin position="261"/>
        <end position="279"/>
    </location>
</feature>
<keyword evidence="4 7" id="KW-0812">Transmembrane</keyword>
<evidence type="ECO:0000256" key="7">
    <source>
        <dbReference type="SAM" id="Phobius"/>
    </source>
</evidence>
<dbReference type="EMBL" id="JAJFZT010000001">
    <property type="protein sequence ID" value="MCC3271859.1"/>
    <property type="molecule type" value="Genomic_DNA"/>
</dbReference>
<keyword evidence="6 7" id="KW-0472">Membrane</keyword>
<keyword evidence="5 7" id="KW-1133">Transmembrane helix</keyword>
<dbReference type="Proteomes" id="UP001155145">
    <property type="component" value="Unassembled WGS sequence"/>
</dbReference>
<evidence type="ECO:0000256" key="5">
    <source>
        <dbReference type="ARBA" id="ARBA00022989"/>
    </source>
</evidence>
<feature type="transmembrane region" description="Helical" evidence="7">
    <location>
        <begin position="103"/>
        <end position="126"/>
    </location>
</feature>
<dbReference type="RefSeq" id="WP_227928025.1">
    <property type="nucleotide sequence ID" value="NZ_CP094984.1"/>
</dbReference>
<organism evidence="8 11">
    <name type="scientific">Arthrobacter zhangbolii</name>
    <dbReference type="NCBI Taxonomy" id="2886936"/>
    <lineage>
        <taxon>Bacteria</taxon>
        <taxon>Bacillati</taxon>
        <taxon>Actinomycetota</taxon>
        <taxon>Actinomycetes</taxon>
        <taxon>Micrococcales</taxon>
        <taxon>Micrococcaceae</taxon>
        <taxon>Arthrobacter</taxon>
    </lineage>
</organism>
<comment type="similarity">
    <text evidence="2">Belongs to the urea transporter family.</text>
</comment>
<evidence type="ECO:0000256" key="1">
    <source>
        <dbReference type="ARBA" id="ARBA00004651"/>
    </source>
</evidence>
<accession>A0A9X1SAI0</accession>
<dbReference type="GO" id="GO:0005886">
    <property type="term" value="C:plasma membrane"/>
    <property type="evidence" value="ECO:0007669"/>
    <property type="project" value="UniProtKB-SubCell"/>
</dbReference>
<evidence type="ECO:0000313" key="9">
    <source>
        <dbReference type="EMBL" id="UON93316.1"/>
    </source>
</evidence>
<feature type="transmembrane region" description="Helical" evidence="7">
    <location>
        <begin position="285"/>
        <end position="304"/>
    </location>
</feature>
<proteinExistence type="inferred from homology"/>
<dbReference type="GO" id="GO:0015204">
    <property type="term" value="F:urea transmembrane transporter activity"/>
    <property type="evidence" value="ECO:0007669"/>
    <property type="project" value="InterPro"/>
</dbReference>